<keyword evidence="1" id="KW-0436">Ligase</keyword>
<dbReference type="EMBL" id="LRPM01000068">
    <property type="protein sequence ID" value="KWZ76856.1"/>
    <property type="molecule type" value="Genomic_DNA"/>
</dbReference>
<proteinExistence type="predicted"/>
<dbReference type="GO" id="GO:0031177">
    <property type="term" value="F:phosphopantetheine binding"/>
    <property type="evidence" value="ECO:0007669"/>
    <property type="project" value="TreeGrafter"/>
</dbReference>
<gene>
    <name evidence="3" type="ORF">HMPREF3200_01598</name>
</gene>
<evidence type="ECO:0000256" key="1">
    <source>
        <dbReference type="ARBA" id="ARBA00022598"/>
    </source>
</evidence>
<dbReference type="PATRIC" id="fig|33036.3.peg.1582"/>
<dbReference type="STRING" id="33036.HMPREF3200_01598"/>
<dbReference type="OrthoDB" id="9778383at2"/>
<dbReference type="GO" id="GO:0016874">
    <property type="term" value="F:ligase activity"/>
    <property type="evidence" value="ECO:0007669"/>
    <property type="project" value="UniProtKB-KW"/>
</dbReference>
<evidence type="ECO:0000313" key="4">
    <source>
        <dbReference type="Proteomes" id="UP000070383"/>
    </source>
</evidence>
<feature type="non-terminal residue" evidence="3">
    <location>
        <position position="1"/>
    </location>
</feature>
<dbReference type="Proteomes" id="UP000070383">
    <property type="component" value="Unassembled WGS sequence"/>
</dbReference>
<dbReference type="GO" id="GO:0044550">
    <property type="term" value="P:secondary metabolite biosynthetic process"/>
    <property type="evidence" value="ECO:0007669"/>
    <property type="project" value="TreeGrafter"/>
</dbReference>
<dbReference type="SUPFAM" id="SSF56801">
    <property type="entry name" value="Acetyl-CoA synthetase-like"/>
    <property type="match status" value="1"/>
</dbReference>
<comment type="caution">
    <text evidence="3">The sequence shown here is derived from an EMBL/GenBank/DDBJ whole genome shotgun (WGS) entry which is preliminary data.</text>
</comment>
<sequence>KISQTPQVYIDCQLAEERTGARINWDIRKFVFDQVVIDEMFAGFVNIIKGLCKNPHKILVLKNPVELPENILQVRNDINSTQRNFPKRTLGDGFLKMLNKNPEKTALVFKGHTYSYRKLSLYVSSIMEVLKNNKIGYGDRIAVNIEKNEWQIASVLAIVLSGAVYVPIDVDQPINRKNKILKKADVKVVLSCDE</sequence>
<dbReference type="GO" id="GO:0043041">
    <property type="term" value="P:amino acid activation for nonribosomal peptide biosynthetic process"/>
    <property type="evidence" value="ECO:0007669"/>
    <property type="project" value="TreeGrafter"/>
</dbReference>
<dbReference type="PANTHER" id="PTHR45527">
    <property type="entry name" value="NONRIBOSOMAL PEPTIDE SYNTHETASE"/>
    <property type="match status" value="1"/>
</dbReference>
<evidence type="ECO:0000313" key="3">
    <source>
        <dbReference type="EMBL" id="KWZ76856.1"/>
    </source>
</evidence>
<name>A0A133KBA3_9FIRM</name>
<protein>
    <recommendedName>
        <fullName evidence="2">AMP-dependent synthetase/ligase domain-containing protein</fullName>
    </recommendedName>
</protein>
<organism evidence="3 4">
    <name type="scientific">Anaerococcus tetradius</name>
    <dbReference type="NCBI Taxonomy" id="33036"/>
    <lineage>
        <taxon>Bacteria</taxon>
        <taxon>Bacillati</taxon>
        <taxon>Bacillota</taxon>
        <taxon>Tissierellia</taxon>
        <taxon>Tissierellales</taxon>
        <taxon>Peptoniphilaceae</taxon>
        <taxon>Anaerococcus</taxon>
    </lineage>
</organism>
<evidence type="ECO:0000259" key="2">
    <source>
        <dbReference type="Pfam" id="PF00501"/>
    </source>
</evidence>
<dbReference type="GO" id="GO:0005737">
    <property type="term" value="C:cytoplasm"/>
    <property type="evidence" value="ECO:0007669"/>
    <property type="project" value="TreeGrafter"/>
</dbReference>
<dbReference type="PANTHER" id="PTHR45527:SF10">
    <property type="entry name" value="PYOCHELIN SYNTHASE PCHF"/>
    <property type="match status" value="1"/>
</dbReference>
<dbReference type="AlphaFoldDB" id="A0A133KBA3"/>
<feature type="domain" description="AMP-dependent synthetase/ligase" evidence="2">
    <location>
        <begin position="99"/>
        <end position="190"/>
    </location>
</feature>
<dbReference type="Gene3D" id="3.40.50.980">
    <property type="match status" value="2"/>
</dbReference>
<keyword evidence="4" id="KW-1185">Reference proteome</keyword>
<dbReference type="InterPro" id="IPR000873">
    <property type="entry name" value="AMP-dep_synth/lig_dom"/>
</dbReference>
<dbReference type="RefSeq" id="WP_156440802.1">
    <property type="nucleotide sequence ID" value="NZ_KQ955288.1"/>
</dbReference>
<dbReference type="Pfam" id="PF00501">
    <property type="entry name" value="AMP-binding"/>
    <property type="match status" value="1"/>
</dbReference>
<feature type="non-terminal residue" evidence="3">
    <location>
        <position position="194"/>
    </location>
</feature>
<reference evidence="4" key="1">
    <citation type="submission" date="2016-01" db="EMBL/GenBank/DDBJ databases">
        <authorList>
            <person name="Mitreva M."/>
            <person name="Pepin K.H."/>
            <person name="Mihindukulasuriya K.A."/>
            <person name="Fulton R."/>
            <person name="Fronick C."/>
            <person name="O'Laughlin M."/>
            <person name="Miner T."/>
            <person name="Herter B."/>
            <person name="Rosa B.A."/>
            <person name="Cordes M."/>
            <person name="Tomlinson C."/>
            <person name="Wollam A."/>
            <person name="Palsikar V.B."/>
            <person name="Mardis E.R."/>
            <person name="Wilson R.K."/>
        </authorList>
    </citation>
    <scope>NUCLEOTIDE SEQUENCE [LARGE SCALE GENOMIC DNA]</scope>
    <source>
        <strain evidence="4">MJR8151</strain>
    </source>
</reference>
<accession>A0A133KBA3</accession>